<proteinExistence type="predicted"/>
<gene>
    <name evidence="1" type="ORF">QVD17_37469</name>
</gene>
<sequence>MPTNRVSLRYTKRSKSEKSGFKQTNLKFRVQMVRFCKTQVTTTARTLIPLSLLNLKRINGQRCAFLRPVFA</sequence>
<evidence type="ECO:0000313" key="2">
    <source>
        <dbReference type="Proteomes" id="UP001229421"/>
    </source>
</evidence>
<keyword evidence="2" id="KW-1185">Reference proteome</keyword>
<dbReference type="Proteomes" id="UP001229421">
    <property type="component" value="Unassembled WGS sequence"/>
</dbReference>
<protein>
    <submittedName>
        <fullName evidence="1">Uncharacterized protein</fullName>
    </submittedName>
</protein>
<organism evidence="1 2">
    <name type="scientific">Tagetes erecta</name>
    <name type="common">African marigold</name>
    <dbReference type="NCBI Taxonomy" id="13708"/>
    <lineage>
        <taxon>Eukaryota</taxon>
        <taxon>Viridiplantae</taxon>
        <taxon>Streptophyta</taxon>
        <taxon>Embryophyta</taxon>
        <taxon>Tracheophyta</taxon>
        <taxon>Spermatophyta</taxon>
        <taxon>Magnoliopsida</taxon>
        <taxon>eudicotyledons</taxon>
        <taxon>Gunneridae</taxon>
        <taxon>Pentapetalae</taxon>
        <taxon>asterids</taxon>
        <taxon>campanulids</taxon>
        <taxon>Asterales</taxon>
        <taxon>Asteraceae</taxon>
        <taxon>Asteroideae</taxon>
        <taxon>Heliantheae alliance</taxon>
        <taxon>Tageteae</taxon>
        <taxon>Tagetes</taxon>
    </lineage>
</organism>
<dbReference type="AlphaFoldDB" id="A0AAD8NJ76"/>
<comment type="caution">
    <text evidence="1">The sequence shown here is derived from an EMBL/GenBank/DDBJ whole genome shotgun (WGS) entry which is preliminary data.</text>
</comment>
<evidence type="ECO:0000313" key="1">
    <source>
        <dbReference type="EMBL" id="KAK1410927.1"/>
    </source>
</evidence>
<reference evidence="1" key="1">
    <citation type="journal article" date="2023" name="bioRxiv">
        <title>Improved chromosome-level genome assembly for marigold (Tagetes erecta).</title>
        <authorList>
            <person name="Jiang F."/>
            <person name="Yuan L."/>
            <person name="Wang S."/>
            <person name="Wang H."/>
            <person name="Xu D."/>
            <person name="Wang A."/>
            <person name="Fan W."/>
        </authorList>
    </citation>
    <scope>NUCLEOTIDE SEQUENCE</scope>
    <source>
        <strain evidence="1">WSJ</strain>
        <tissue evidence="1">Leaf</tissue>
    </source>
</reference>
<dbReference type="EMBL" id="JAUHHV010000010">
    <property type="protein sequence ID" value="KAK1410927.1"/>
    <property type="molecule type" value="Genomic_DNA"/>
</dbReference>
<name>A0AAD8NJ76_TARER</name>
<accession>A0AAD8NJ76</accession>